<dbReference type="AlphaFoldDB" id="A0A7H0VA37"/>
<protein>
    <submittedName>
        <fullName evidence="3">Glycoside hydrolase family 16 protein</fullName>
    </submittedName>
</protein>
<reference evidence="3 4" key="1">
    <citation type="submission" date="2020-08" db="EMBL/GenBank/DDBJ databases">
        <title>Croceimicrobium hydrocarbonivorans gen. nov., sp. nov., a novel marine bacterium isolated from a bacterial consortium that degrades polyethylene terephthalate.</title>
        <authorList>
            <person name="Liu R."/>
        </authorList>
    </citation>
    <scope>NUCLEOTIDE SEQUENCE [LARGE SCALE GENOMIC DNA]</scope>
    <source>
        <strain evidence="3 4">A20-9</strain>
    </source>
</reference>
<organism evidence="3 4">
    <name type="scientific">Croceimicrobium hydrocarbonivorans</name>
    <dbReference type="NCBI Taxonomy" id="2761580"/>
    <lineage>
        <taxon>Bacteria</taxon>
        <taxon>Pseudomonadati</taxon>
        <taxon>Bacteroidota</taxon>
        <taxon>Flavobacteriia</taxon>
        <taxon>Flavobacteriales</taxon>
        <taxon>Owenweeksiaceae</taxon>
        <taxon>Croceimicrobium</taxon>
    </lineage>
</organism>
<evidence type="ECO:0000256" key="1">
    <source>
        <dbReference type="ARBA" id="ARBA00006865"/>
    </source>
</evidence>
<evidence type="ECO:0000259" key="2">
    <source>
        <dbReference type="PROSITE" id="PS51762"/>
    </source>
</evidence>
<accession>A0A7H0VA37</accession>
<dbReference type="GO" id="GO:0004553">
    <property type="term" value="F:hydrolase activity, hydrolyzing O-glycosyl compounds"/>
    <property type="evidence" value="ECO:0007669"/>
    <property type="project" value="InterPro"/>
</dbReference>
<dbReference type="EMBL" id="CP060139">
    <property type="protein sequence ID" value="QNR22585.1"/>
    <property type="molecule type" value="Genomic_DNA"/>
</dbReference>
<feature type="domain" description="GH16" evidence="2">
    <location>
        <begin position="164"/>
        <end position="403"/>
    </location>
</feature>
<dbReference type="CDD" id="cd08023">
    <property type="entry name" value="GH16_laminarinase_like"/>
    <property type="match status" value="1"/>
</dbReference>
<dbReference type="PANTHER" id="PTHR10963:SF55">
    <property type="entry name" value="GLYCOSIDE HYDROLASE FAMILY 16 PROTEIN"/>
    <property type="match status" value="1"/>
</dbReference>
<dbReference type="Pfam" id="PF00722">
    <property type="entry name" value="Glyco_hydro_16"/>
    <property type="match status" value="1"/>
</dbReference>
<proteinExistence type="inferred from homology"/>
<comment type="similarity">
    <text evidence="1">Belongs to the glycosyl hydrolase 16 family.</text>
</comment>
<keyword evidence="3" id="KW-0378">Hydrolase</keyword>
<dbReference type="RefSeq" id="WP_210757151.1">
    <property type="nucleotide sequence ID" value="NZ_CP060139.1"/>
</dbReference>
<dbReference type="Gene3D" id="2.60.120.200">
    <property type="match status" value="1"/>
</dbReference>
<dbReference type="InterPro" id="IPR013320">
    <property type="entry name" value="ConA-like_dom_sf"/>
</dbReference>
<dbReference type="PROSITE" id="PS51762">
    <property type="entry name" value="GH16_2"/>
    <property type="match status" value="1"/>
</dbReference>
<dbReference type="KEGG" id="chyd:H4K34_09305"/>
<name>A0A7H0VA37_9FLAO</name>
<gene>
    <name evidence="3" type="ORF">H4K34_09305</name>
</gene>
<dbReference type="Proteomes" id="UP000516305">
    <property type="component" value="Chromosome"/>
</dbReference>
<dbReference type="GO" id="GO:0005975">
    <property type="term" value="P:carbohydrate metabolic process"/>
    <property type="evidence" value="ECO:0007669"/>
    <property type="project" value="InterPro"/>
</dbReference>
<keyword evidence="4" id="KW-1185">Reference proteome</keyword>
<dbReference type="PANTHER" id="PTHR10963">
    <property type="entry name" value="GLYCOSYL HYDROLASE-RELATED"/>
    <property type="match status" value="1"/>
</dbReference>
<evidence type="ECO:0000313" key="3">
    <source>
        <dbReference type="EMBL" id="QNR22585.1"/>
    </source>
</evidence>
<dbReference type="InterPro" id="IPR050546">
    <property type="entry name" value="Glycosyl_Hydrlase_16"/>
</dbReference>
<evidence type="ECO:0000313" key="4">
    <source>
        <dbReference type="Proteomes" id="UP000516305"/>
    </source>
</evidence>
<sequence>MKAIYLGIFSLALWSCQGPESPVEKDPLHLNAQDLGAPQDSLLIAKGGAQIDFTLPITEAGRYEVRLKASSSDSALIWIEDYIHNPDGRTYNITGNMLALADGSPVGIVGSPLDTGKHAMRLHVSGGKAQIESLSFKLIKKLQKTPAIHEQSMEGEEWDLVWSDEFEGSGLPDSTKWSYNIGNWGWGNNEPQYYTEGRLENARQENGNLIIEARKNDQGQAWTSARLTTQGKHAFTYGRIEFRAKVPVGRGTWAAGWLLGDAYRDELSWPYCGEIDVLECVGFEINDSTGLGKNHATCHTRAYYFKQGNQIGSEIAVDSMNTKFHTYAIEWYPDRIEGYLDGEHYYTYDKNANELEWPFDKPQNIILNLAVGGGWGGAQGIDPQWEKHQYILDYVRVYQRKGAN</sequence>
<dbReference type="SUPFAM" id="SSF49899">
    <property type="entry name" value="Concanavalin A-like lectins/glucanases"/>
    <property type="match status" value="1"/>
</dbReference>
<dbReference type="InterPro" id="IPR000757">
    <property type="entry name" value="Beta-glucanase-like"/>
</dbReference>